<protein>
    <submittedName>
        <fullName evidence="1">Uncharacterized protein</fullName>
    </submittedName>
</protein>
<accession>A0AAX5KFQ4</accession>
<proteinExistence type="predicted"/>
<comment type="caution">
    <text evidence="1">The sequence shown here is derived from an EMBL/GenBank/DDBJ whole genome shotgun (WGS) entry which is preliminary data.</text>
</comment>
<dbReference type="EMBL" id="JAQQAF010000002">
    <property type="protein sequence ID" value="KAJ8505070.1"/>
    <property type="molecule type" value="Genomic_DNA"/>
</dbReference>
<reference evidence="1 3" key="1">
    <citation type="submission" date="2022-12" db="EMBL/GenBank/DDBJ databases">
        <title>Chromosome-scale assembly of the Ensete ventricosum genome.</title>
        <authorList>
            <person name="Dussert Y."/>
            <person name="Stocks J."/>
            <person name="Wendawek A."/>
            <person name="Woldeyes F."/>
            <person name="Nichols R.A."/>
            <person name="Borrell J.S."/>
        </authorList>
    </citation>
    <scope>NUCLEOTIDE SEQUENCE [LARGE SCALE GENOMIC DNA]</scope>
    <source>
        <strain evidence="3">cv. Maze</strain>
        <strain evidence="1">MazeRef_0001</strain>
        <tissue evidence="1">Seeds</tissue>
    </source>
</reference>
<gene>
    <name evidence="2" type="ORF">OPV22_005956</name>
    <name evidence="1" type="ORF">OPV22_035162</name>
</gene>
<name>A0AAX5KFQ4_ENSVE</name>
<evidence type="ECO:0000313" key="2">
    <source>
        <dbReference type="EMBL" id="KAJ8505070.1"/>
    </source>
</evidence>
<evidence type="ECO:0000313" key="3">
    <source>
        <dbReference type="Proteomes" id="UP001222027"/>
    </source>
</evidence>
<evidence type="ECO:0000313" key="1">
    <source>
        <dbReference type="EMBL" id="KAJ8455369.1"/>
    </source>
</evidence>
<organism evidence="1 3">
    <name type="scientific">Ensete ventricosum</name>
    <name type="common">Abyssinian banana</name>
    <name type="synonym">Musa ensete</name>
    <dbReference type="NCBI Taxonomy" id="4639"/>
    <lineage>
        <taxon>Eukaryota</taxon>
        <taxon>Viridiplantae</taxon>
        <taxon>Streptophyta</taxon>
        <taxon>Embryophyta</taxon>
        <taxon>Tracheophyta</taxon>
        <taxon>Spermatophyta</taxon>
        <taxon>Magnoliopsida</taxon>
        <taxon>Liliopsida</taxon>
        <taxon>Zingiberales</taxon>
        <taxon>Musaceae</taxon>
        <taxon>Ensete</taxon>
    </lineage>
</organism>
<dbReference type="EMBL" id="JAQQAF010000060">
    <property type="protein sequence ID" value="KAJ8455369.1"/>
    <property type="molecule type" value="Genomic_DNA"/>
</dbReference>
<dbReference type="AlphaFoldDB" id="A0AAX5KFQ4"/>
<sequence>MHAIRRVLQTLTNAAITSFVHGSHGARCQMRHPHPPHHFQTSAIDRSRSCASSSLKTCHLQQSFFHERGRHHYPSIHASSNSISDAAFATQQIADPAFNQGNTTRSDKGVAMGLGLGAGLAAARFAAMPNNILQPALTQINEMRSG</sequence>
<keyword evidence="3" id="KW-1185">Reference proteome</keyword>
<dbReference type="Proteomes" id="UP001222027">
    <property type="component" value="Unassembled WGS sequence"/>
</dbReference>